<feature type="transmembrane region" description="Helical" evidence="1">
    <location>
        <begin position="79"/>
        <end position="98"/>
    </location>
</feature>
<dbReference type="PANTHER" id="PTHR36178">
    <property type="entry name" value="SLR0625 PROTEIN"/>
    <property type="match status" value="1"/>
</dbReference>
<comment type="caution">
    <text evidence="2">The sequence shown here is derived from an EMBL/GenBank/DDBJ whole genome shotgun (WGS) entry which is preliminary data.</text>
</comment>
<protein>
    <recommendedName>
        <fullName evidence="4">Sodium:glutamate symporter</fullName>
    </recommendedName>
</protein>
<feature type="transmembrane region" description="Helical" evidence="1">
    <location>
        <begin position="39"/>
        <end position="59"/>
    </location>
</feature>
<dbReference type="Pfam" id="PF03616">
    <property type="entry name" value="Glt_symporter"/>
    <property type="match status" value="1"/>
</dbReference>
<keyword evidence="3" id="KW-1185">Reference proteome</keyword>
<proteinExistence type="predicted"/>
<feature type="transmembrane region" description="Helical" evidence="1">
    <location>
        <begin position="181"/>
        <end position="205"/>
    </location>
</feature>
<dbReference type="PANTHER" id="PTHR36178:SF1">
    <property type="entry name" value="SODIUM_GLUTAMATE SYMPORTER"/>
    <property type="match status" value="1"/>
</dbReference>
<feature type="transmembrane region" description="Helical" evidence="1">
    <location>
        <begin position="110"/>
        <end position="134"/>
    </location>
</feature>
<name>A0ABS6FCQ8_9FIRM</name>
<accession>A0ABS6FCQ8</accession>
<evidence type="ECO:0008006" key="4">
    <source>
        <dbReference type="Google" id="ProtNLM"/>
    </source>
</evidence>
<feature type="transmembrane region" description="Helical" evidence="1">
    <location>
        <begin position="316"/>
        <end position="334"/>
    </location>
</feature>
<feature type="transmembrane region" description="Helical" evidence="1">
    <location>
        <begin position="13"/>
        <end position="32"/>
    </location>
</feature>
<dbReference type="EMBL" id="JAHLQN010000001">
    <property type="protein sequence ID" value="MBU5628051.1"/>
    <property type="molecule type" value="Genomic_DNA"/>
</dbReference>
<evidence type="ECO:0000256" key="1">
    <source>
        <dbReference type="SAM" id="Phobius"/>
    </source>
</evidence>
<organism evidence="2 3">
    <name type="scientific">Dysosmobacter acutus</name>
    <dbReference type="NCBI Taxonomy" id="2841504"/>
    <lineage>
        <taxon>Bacteria</taxon>
        <taxon>Bacillati</taxon>
        <taxon>Bacillota</taxon>
        <taxon>Clostridia</taxon>
        <taxon>Eubacteriales</taxon>
        <taxon>Oscillospiraceae</taxon>
        <taxon>Dysosmobacter</taxon>
    </lineage>
</organism>
<feature type="transmembrane region" description="Helical" evidence="1">
    <location>
        <begin position="437"/>
        <end position="460"/>
    </location>
</feature>
<feature type="transmembrane region" description="Helical" evidence="1">
    <location>
        <begin position="340"/>
        <end position="361"/>
    </location>
</feature>
<gene>
    <name evidence="2" type="ORF">KQI82_14150</name>
</gene>
<keyword evidence="1" id="KW-0812">Transmembrane</keyword>
<keyword evidence="1" id="KW-1133">Transmembrane helix</keyword>
<feature type="transmembrane region" description="Helical" evidence="1">
    <location>
        <begin position="410"/>
        <end position="431"/>
    </location>
</feature>
<dbReference type="RefSeq" id="WP_216633343.1">
    <property type="nucleotide sequence ID" value="NZ_JAHLQN010000001.1"/>
</dbReference>
<dbReference type="Proteomes" id="UP000787672">
    <property type="component" value="Unassembled WGS sequence"/>
</dbReference>
<reference evidence="2 3" key="1">
    <citation type="submission" date="2021-06" db="EMBL/GenBank/DDBJ databases">
        <authorList>
            <person name="Sun Q."/>
            <person name="Li D."/>
        </authorList>
    </citation>
    <scope>NUCLEOTIDE SEQUENCE [LARGE SCALE GENOMIC DNA]</scope>
    <source>
        <strain evidence="2 3">MSJ-2</strain>
    </source>
</reference>
<evidence type="ECO:0000313" key="3">
    <source>
        <dbReference type="Proteomes" id="UP000787672"/>
    </source>
</evidence>
<sequence>MDTSQYGSLMTEILKAFCICGGLLLVGTFLRAKVKLFQNFYLPACVIGGFIGLLLSPTVMGNHAILNISAETNAILSNIPSVLFMLIMAAMPMCSASLSRKSLRGKGDVWSLAILITIIFCLQFAIGFGVNAAFTAAGRPTYAAFGAELAQGFTGGHSIAPMHGSMLQSLNQPYWETARGVTITVATVGIIAGIVWGVILINIAVRKGYTNYIDKPSSIPEEMRVGLYKSVEDQPWIGKQTTNSASIDSFAFHLALILPVVGAGYIINDLVQKYQVPVFKEFAAWVYMLIVMYIVWPIICKLKLDRHFNAETKSKITGTITEFIIVAAIVSIPLKLVMEYWLPILVTCVLGLLFTPLILWFGAKKFLVKDWAEKIMGPIGMNHGDFITGVLLIKMVDPNMKSSALEDFSLAYAIHNLYALPLFVFIMPYVINHGAVSAALVCIAQVIVLAILLVVCGNLFKKAGSAK</sequence>
<feature type="transmembrane region" description="Helical" evidence="1">
    <location>
        <begin position="282"/>
        <end position="304"/>
    </location>
</feature>
<keyword evidence="1" id="KW-0472">Membrane</keyword>
<feature type="transmembrane region" description="Helical" evidence="1">
    <location>
        <begin position="250"/>
        <end position="267"/>
    </location>
</feature>
<dbReference type="InterPro" id="IPR004445">
    <property type="entry name" value="GltS"/>
</dbReference>
<evidence type="ECO:0000313" key="2">
    <source>
        <dbReference type="EMBL" id="MBU5628051.1"/>
    </source>
</evidence>